<feature type="region of interest" description="Disordered" evidence="1">
    <location>
        <begin position="85"/>
        <end position="117"/>
    </location>
</feature>
<name>A0A5J6GEY2_STRKN</name>
<dbReference type="PANTHER" id="PTHR20883:SF48">
    <property type="entry name" value="ECTOINE DIOXYGENASE"/>
    <property type="match status" value="1"/>
</dbReference>
<evidence type="ECO:0008006" key="4">
    <source>
        <dbReference type="Google" id="ProtNLM"/>
    </source>
</evidence>
<sequence>MCGWGGLGRGARLGRRRSARGARLGSPRRPGRARPARPVQRAGVLPHRSWHRSELAAGRYAGPWLRFMGRARPARLGWPLEVGERPDGRARSHRHGRPCRRPGRRRRHGRGHGTVSQAAKVHYAGPSPLGESGYRTGLEWNINGLARARAAEIIAEHRAAQTEVVRDAHLRSDWAAHAVRSPDLLRVVQETIGDSVAVENTFLMIKWPGRDFPVPWHQDGTNPRMQLDPELSVSAWLAVTDATTVNGCLQVVPGSHAAGYLDYGREESDARRGKALGVEGMPNTPHERGVWLSLDAGQACLMDVRLIHRSDSNMTVGARIGLNIRYVAPGAIHPSGSHSPGLYPLTGSDW</sequence>
<dbReference type="Proteomes" id="UP000325529">
    <property type="component" value="Chromosome"/>
</dbReference>
<proteinExistence type="predicted"/>
<dbReference type="PANTHER" id="PTHR20883">
    <property type="entry name" value="PHYTANOYL-COA DIOXYGENASE DOMAIN CONTAINING 1"/>
    <property type="match status" value="1"/>
</dbReference>
<protein>
    <recommendedName>
        <fullName evidence="4">Phytanoyl-CoA dioxygenase</fullName>
    </recommendedName>
</protein>
<evidence type="ECO:0000313" key="2">
    <source>
        <dbReference type="EMBL" id="QEU92478.1"/>
    </source>
</evidence>
<organism evidence="2 3">
    <name type="scientific">Streptomyces kanamyceticus</name>
    <dbReference type="NCBI Taxonomy" id="1967"/>
    <lineage>
        <taxon>Bacteria</taxon>
        <taxon>Bacillati</taxon>
        <taxon>Actinomycetota</taxon>
        <taxon>Actinomycetes</taxon>
        <taxon>Kitasatosporales</taxon>
        <taxon>Streptomycetaceae</taxon>
        <taxon>Streptomyces</taxon>
    </lineage>
</organism>
<dbReference type="SUPFAM" id="SSF51197">
    <property type="entry name" value="Clavaminate synthase-like"/>
    <property type="match status" value="1"/>
</dbReference>
<accession>A0A5J6GEY2</accession>
<feature type="region of interest" description="Disordered" evidence="1">
    <location>
        <begin position="1"/>
        <end position="45"/>
    </location>
</feature>
<keyword evidence="3" id="KW-1185">Reference proteome</keyword>
<dbReference type="EMBL" id="CP023699">
    <property type="protein sequence ID" value="QEU92478.1"/>
    <property type="molecule type" value="Genomic_DNA"/>
</dbReference>
<dbReference type="GO" id="GO:0016706">
    <property type="term" value="F:2-oxoglutarate-dependent dioxygenase activity"/>
    <property type="evidence" value="ECO:0007669"/>
    <property type="project" value="UniProtKB-ARBA"/>
</dbReference>
<gene>
    <name evidence="2" type="ORF">CP970_17580</name>
</gene>
<feature type="compositionally biased region" description="Gly residues" evidence="1">
    <location>
        <begin position="1"/>
        <end position="11"/>
    </location>
</feature>
<feature type="compositionally biased region" description="Basic residues" evidence="1">
    <location>
        <begin position="91"/>
        <end position="111"/>
    </location>
</feature>
<dbReference type="Pfam" id="PF05721">
    <property type="entry name" value="PhyH"/>
    <property type="match status" value="1"/>
</dbReference>
<dbReference type="KEGG" id="ska:CP970_17580"/>
<evidence type="ECO:0000256" key="1">
    <source>
        <dbReference type="SAM" id="MobiDB-lite"/>
    </source>
</evidence>
<dbReference type="GO" id="GO:0005506">
    <property type="term" value="F:iron ion binding"/>
    <property type="evidence" value="ECO:0007669"/>
    <property type="project" value="UniProtKB-ARBA"/>
</dbReference>
<reference evidence="2 3" key="1">
    <citation type="submission" date="2017-09" db="EMBL/GenBank/DDBJ databases">
        <authorList>
            <person name="Lee N."/>
            <person name="Cho B.-K."/>
        </authorList>
    </citation>
    <scope>NUCLEOTIDE SEQUENCE [LARGE SCALE GENOMIC DNA]</scope>
    <source>
        <strain evidence="2 3">ATCC 12853</strain>
    </source>
</reference>
<dbReference type="InterPro" id="IPR008775">
    <property type="entry name" value="Phytyl_CoA_dOase-like"/>
</dbReference>
<dbReference type="AlphaFoldDB" id="A0A5J6GEY2"/>
<evidence type="ECO:0000313" key="3">
    <source>
        <dbReference type="Proteomes" id="UP000325529"/>
    </source>
</evidence>
<dbReference type="Gene3D" id="2.60.120.620">
    <property type="entry name" value="q2cbj1_9rhob like domain"/>
    <property type="match status" value="1"/>
</dbReference>